<dbReference type="Proteomes" id="UP000310032">
    <property type="component" value="Unassembled WGS sequence"/>
</dbReference>
<dbReference type="RefSeq" id="WP_135959622.1">
    <property type="nucleotide sequence ID" value="NZ_SRYM01000046.1"/>
</dbReference>
<organism evidence="2 3">
    <name type="scientific">Parabacteroides distasonis</name>
    <dbReference type="NCBI Taxonomy" id="823"/>
    <lineage>
        <taxon>Bacteria</taxon>
        <taxon>Pseudomonadati</taxon>
        <taxon>Bacteroidota</taxon>
        <taxon>Bacteroidia</taxon>
        <taxon>Bacteroidales</taxon>
        <taxon>Tannerellaceae</taxon>
        <taxon>Parabacteroides</taxon>
    </lineage>
</organism>
<accession>A0A4S2EIT5</accession>
<dbReference type="EMBL" id="SRYM01000046">
    <property type="protein sequence ID" value="TGY55595.1"/>
    <property type="molecule type" value="Genomic_DNA"/>
</dbReference>
<dbReference type="InterPro" id="IPR048012">
    <property type="entry name" value="BfmA-like_N"/>
</dbReference>
<gene>
    <name evidence="2" type="ORF">E5342_14125</name>
</gene>
<dbReference type="AlphaFoldDB" id="A0A4S2EIT5"/>
<evidence type="ECO:0000313" key="2">
    <source>
        <dbReference type="EMBL" id="TGY55595.1"/>
    </source>
</evidence>
<keyword evidence="1" id="KW-0175">Coiled coil</keyword>
<sequence>MPKENDKQIKVKDLTKMTLDKWKGNKTYDAFITEMLTYFEITGINPGSKIATPLVAVESQATRVIQVVRGIEKDQSVYLKSILDHVKRLSGSPVAPEVPAGFNPDEYIHINKVQELTGEMDKITQENAQAKGEIRKLQTELEIERKKAPEGSGQVNTKVILEILDILDEKKQTSTFDLDSYRIDKSTFDKYIARLKSELKK</sequence>
<protein>
    <submittedName>
        <fullName evidence="2">Mobilization protein</fullName>
    </submittedName>
</protein>
<name>A0A4S2EIT5_PARDI</name>
<evidence type="ECO:0000313" key="3">
    <source>
        <dbReference type="Proteomes" id="UP000310032"/>
    </source>
</evidence>
<feature type="coiled-coil region" evidence="1">
    <location>
        <begin position="113"/>
        <end position="147"/>
    </location>
</feature>
<proteinExistence type="predicted"/>
<comment type="caution">
    <text evidence="2">The sequence shown here is derived from an EMBL/GenBank/DDBJ whole genome shotgun (WGS) entry which is preliminary data.</text>
</comment>
<reference evidence="2 3" key="1">
    <citation type="submission" date="2019-04" db="EMBL/GenBank/DDBJ databases">
        <title>Microbes associate with the intestines of laboratory mice.</title>
        <authorList>
            <person name="Navarre W."/>
            <person name="Wong E."/>
            <person name="Huang K."/>
            <person name="Tropini C."/>
            <person name="Ng K."/>
            <person name="Yu B."/>
        </authorList>
    </citation>
    <scope>NUCLEOTIDE SEQUENCE [LARGE SCALE GENOMIC DNA]</scope>
    <source>
        <strain evidence="2 3">NM39_I3</strain>
    </source>
</reference>
<dbReference type="NCBIfam" id="NF041200">
    <property type="entry name" value="mob_BfmA_Nterm"/>
    <property type="match status" value="1"/>
</dbReference>
<evidence type="ECO:0000256" key="1">
    <source>
        <dbReference type="SAM" id="Coils"/>
    </source>
</evidence>